<dbReference type="Gene3D" id="3.40.640.10">
    <property type="entry name" value="Type I PLP-dependent aspartate aminotransferase-like (Major domain)"/>
    <property type="match status" value="1"/>
</dbReference>
<dbReference type="InterPro" id="IPR015424">
    <property type="entry name" value="PyrdxlP-dep_Trfase"/>
</dbReference>
<sequence length="364" mass="41304">MINVTKTYLPNVEKYKHYVDRIFASGWVTNNGQVMQELEQRLKDYLQVENLVLVSNGTLALQVAYKLLGITGDVITTPFSFVATTSSLVWEGLNPIFVDIHPQTLNLDWTKLEDAITEETSCILPVHVFGNGCHVKKIHNIASKYGLKVIYDAAHAFGVKFKDKSIFDFGDISVLSFHATKAFHSIEGGALIFNDNKLYEKAKLMINFGIDGPDMITELGINAKMNEFQAAMGLCVLDDIDEITKKRKSVYKYYLEALSEIHSLQIPQPNKLFTSNYNYFPIIFSSERELLKIKMLFEQDNIYPRRYFYPSLEKLPYIKGSGNVPIADDISRRILCLPLFATLTRPEQDKIISILVGNLSTDAF</sequence>
<evidence type="ECO:0000313" key="6">
    <source>
        <dbReference type="EMBL" id="WRO23625.1"/>
    </source>
</evidence>
<dbReference type="KEGG" id="dbc:MFMK1_003488"/>
<evidence type="ECO:0000256" key="2">
    <source>
        <dbReference type="ARBA" id="ARBA00037999"/>
    </source>
</evidence>
<dbReference type="Proteomes" id="UP001329915">
    <property type="component" value="Chromosome"/>
</dbReference>
<reference evidence="6 7" key="1">
    <citation type="submission" date="2023-04" db="EMBL/GenBank/DDBJ databases">
        <authorList>
            <person name="Hsu D."/>
        </authorList>
    </citation>
    <scope>NUCLEOTIDE SEQUENCE [LARGE SCALE GENOMIC DNA]</scope>
    <source>
        <strain evidence="6 7">MK1</strain>
    </source>
</reference>
<dbReference type="PANTHER" id="PTHR30244">
    <property type="entry name" value="TRANSAMINASE"/>
    <property type="match status" value="1"/>
</dbReference>
<dbReference type="InterPro" id="IPR000653">
    <property type="entry name" value="DegT/StrS_aminotransferase"/>
</dbReference>
<keyword evidence="1 4" id="KW-0663">Pyridoxal phosphate</keyword>
<dbReference type="GO" id="GO:0030170">
    <property type="term" value="F:pyridoxal phosphate binding"/>
    <property type="evidence" value="ECO:0007669"/>
    <property type="project" value="TreeGrafter"/>
</dbReference>
<accession>A0AAU0UTK5</accession>
<organism evidence="6 7">
    <name type="scientific">Metallumcola ferriviriculae</name>
    <dbReference type="NCBI Taxonomy" id="3039180"/>
    <lineage>
        <taxon>Bacteria</taxon>
        <taxon>Bacillati</taxon>
        <taxon>Bacillota</taxon>
        <taxon>Clostridia</taxon>
        <taxon>Neomoorellales</taxon>
        <taxon>Desulfitibacteraceae</taxon>
        <taxon>Metallumcola</taxon>
    </lineage>
</organism>
<evidence type="ECO:0000256" key="1">
    <source>
        <dbReference type="ARBA" id="ARBA00022898"/>
    </source>
</evidence>
<protein>
    <submittedName>
        <fullName evidence="6">DegT/DnrJ/EryC1/StrS family aminotransferase</fullName>
    </submittedName>
</protein>
<evidence type="ECO:0000256" key="3">
    <source>
        <dbReference type="PIRSR" id="PIRSR000390-1"/>
    </source>
</evidence>
<dbReference type="CDD" id="cd00616">
    <property type="entry name" value="AHBA_syn"/>
    <property type="match status" value="1"/>
</dbReference>
<dbReference type="GO" id="GO:0008483">
    <property type="term" value="F:transaminase activity"/>
    <property type="evidence" value="ECO:0007669"/>
    <property type="project" value="UniProtKB-KW"/>
</dbReference>
<feature type="active site" description="Proton acceptor" evidence="3">
    <location>
        <position position="181"/>
    </location>
</feature>
<dbReference type="AlphaFoldDB" id="A0AAU0UTK5"/>
<evidence type="ECO:0000313" key="7">
    <source>
        <dbReference type="Proteomes" id="UP001329915"/>
    </source>
</evidence>
<gene>
    <name evidence="6" type="ORF">MFMK1_003488</name>
</gene>
<keyword evidence="6" id="KW-0032">Aminotransferase</keyword>
<dbReference type="Pfam" id="PF01041">
    <property type="entry name" value="DegT_DnrJ_EryC1"/>
    <property type="match status" value="1"/>
</dbReference>
<dbReference type="PANTHER" id="PTHR30244:SF9">
    <property type="entry name" value="PROTEIN RV3402C"/>
    <property type="match status" value="1"/>
</dbReference>
<dbReference type="EMBL" id="CP121694">
    <property type="protein sequence ID" value="WRO23625.1"/>
    <property type="molecule type" value="Genomic_DNA"/>
</dbReference>
<comment type="similarity">
    <text evidence="2 5">Belongs to the DegT/DnrJ/EryC1 family.</text>
</comment>
<dbReference type="SUPFAM" id="SSF53383">
    <property type="entry name" value="PLP-dependent transferases"/>
    <property type="match status" value="1"/>
</dbReference>
<dbReference type="PIRSF" id="PIRSF000390">
    <property type="entry name" value="PLP_StrS"/>
    <property type="match status" value="1"/>
</dbReference>
<name>A0AAU0UTK5_9FIRM</name>
<evidence type="ECO:0000256" key="5">
    <source>
        <dbReference type="RuleBase" id="RU004508"/>
    </source>
</evidence>
<keyword evidence="6" id="KW-0808">Transferase</keyword>
<evidence type="ECO:0000256" key="4">
    <source>
        <dbReference type="PIRSR" id="PIRSR000390-2"/>
    </source>
</evidence>
<proteinExistence type="inferred from homology"/>
<feature type="modified residue" description="N6-(pyridoxal phosphate)lysine" evidence="4">
    <location>
        <position position="181"/>
    </location>
</feature>
<keyword evidence="7" id="KW-1185">Reference proteome</keyword>
<dbReference type="GO" id="GO:0000271">
    <property type="term" value="P:polysaccharide biosynthetic process"/>
    <property type="evidence" value="ECO:0007669"/>
    <property type="project" value="TreeGrafter"/>
</dbReference>
<dbReference type="InterPro" id="IPR015421">
    <property type="entry name" value="PyrdxlP-dep_Trfase_major"/>
</dbReference>